<evidence type="ECO:0000313" key="2">
    <source>
        <dbReference type="EMBL" id="MDT0574528.1"/>
    </source>
</evidence>
<comment type="caution">
    <text evidence="2">The sequence shown here is derived from an EMBL/GenBank/DDBJ whole genome shotgun (WGS) entry which is preliminary data.</text>
</comment>
<gene>
    <name evidence="2" type="ORF">RM704_44945</name>
</gene>
<feature type="compositionally biased region" description="Low complexity" evidence="1">
    <location>
        <begin position="1"/>
        <end position="16"/>
    </location>
</feature>
<reference evidence="2" key="1">
    <citation type="submission" date="2024-05" db="EMBL/GenBank/DDBJ databases">
        <title>30 novel species of actinomycetes from the DSMZ collection.</title>
        <authorList>
            <person name="Nouioui I."/>
        </authorList>
    </citation>
    <scope>NUCLEOTIDE SEQUENCE</scope>
    <source>
        <strain evidence="2">DSM 3412</strain>
    </source>
</reference>
<feature type="non-terminal residue" evidence="2">
    <location>
        <position position="70"/>
    </location>
</feature>
<dbReference type="EMBL" id="JAVRFJ010000176">
    <property type="protein sequence ID" value="MDT0574528.1"/>
    <property type="molecule type" value="Genomic_DNA"/>
</dbReference>
<evidence type="ECO:0000313" key="3">
    <source>
        <dbReference type="Proteomes" id="UP001180737"/>
    </source>
</evidence>
<feature type="region of interest" description="Disordered" evidence="1">
    <location>
        <begin position="1"/>
        <end position="35"/>
    </location>
</feature>
<accession>A0ABU2ZD47</accession>
<protein>
    <submittedName>
        <fullName evidence="2">Uncharacterized protein</fullName>
    </submittedName>
</protein>
<keyword evidence="3" id="KW-1185">Reference proteome</keyword>
<dbReference type="Proteomes" id="UP001180737">
    <property type="component" value="Unassembled WGS sequence"/>
</dbReference>
<proteinExistence type="predicted"/>
<sequence length="70" mass="7515">MMSSTGSSVSTSGLVLPSTPLAEPGKEVPLVVNTPSRAKPPRHWIDLSIEERVQAVKDFGVPAFRARQIS</sequence>
<name>A0ABU2ZD47_9ACTN</name>
<organism evidence="2 3">
    <name type="scientific">Streptomyces gottesmaniae</name>
    <dbReference type="NCBI Taxonomy" id="3075518"/>
    <lineage>
        <taxon>Bacteria</taxon>
        <taxon>Bacillati</taxon>
        <taxon>Actinomycetota</taxon>
        <taxon>Actinomycetes</taxon>
        <taxon>Kitasatosporales</taxon>
        <taxon>Streptomycetaceae</taxon>
        <taxon>Streptomyces</taxon>
    </lineage>
</organism>
<evidence type="ECO:0000256" key="1">
    <source>
        <dbReference type="SAM" id="MobiDB-lite"/>
    </source>
</evidence>